<protein>
    <submittedName>
        <fullName evidence="15">Chromosome segregation ATPase</fullName>
    </submittedName>
    <submittedName>
        <fullName evidence="14">RefF/RecN/SMC N terminal domain-containing protein</fullName>
    </submittedName>
</protein>
<evidence type="ECO:0000256" key="11">
    <source>
        <dbReference type="ARBA" id="ARBA00023242"/>
    </source>
</evidence>
<feature type="coiled-coil region" evidence="12">
    <location>
        <begin position="281"/>
        <end position="393"/>
    </location>
</feature>
<evidence type="ECO:0000256" key="6">
    <source>
        <dbReference type="ARBA" id="ARBA00022763"/>
    </source>
</evidence>
<dbReference type="GO" id="GO:0035861">
    <property type="term" value="C:site of double-strand break"/>
    <property type="evidence" value="ECO:0007669"/>
    <property type="project" value="TreeGrafter"/>
</dbReference>
<evidence type="ECO:0000259" key="13">
    <source>
        <dbReference type="Pfam" id="PF13514"/>
    </source>
</evidence>
<keyword evidence="8 12" id="KW-0175">Coiled coil</keyword>
<dbReference type="Gene3D" id="3.40.50.300">
    <property type="entry name" value="P-loop containing nucleotide triphosphate hydrolases"/>
    <property type="match status" value="2"/>
</dbReference>
<feature type="coiled-coil region" evidence="12">
    <location>
        <begin position="714"/>
        <end position="790"/>
    </location>
</feature>
<dbReference type="AlphaFoldDB" id="V6LPY1"/>
<evidence type="ECO:0000256" key="4">
    <source>
        <dbReference type="ARBA" id="ARBA00022454"/>
    </source>
</evidence>
<dbReference type="GO" id="GO:0003697">
    <property type="term" value="F:single-stranded DNA binding"/>
    <property type="evidence" value="ECO:0007669"/>
    <property type="project" value="TreeGrafter"/>
</dbReference>
<keyword evidence="16" id="KW-1185">Reference proteome</keyword>
<feature type="coiled-coil region" evidence="12">
    <location>
        <begin position="819"/>
        <end position="872"/>
    </location>
</feature>
<evidence type="ECO:0000313" key="15">
    <source>
        <dbReference type="EMBL" id="KAH0570155.1"/>
    </source>
</evidence>
<keyword evidence="6" id="KW-0227">DNA damage</keyword>
<dbReference type="PANTHER" id="PTHR19306:SF6">
    <property type="entry name" value="STRUCTURAL MAINTENANCE OF CHROMOSOMES PROTEIN 6"/>
    <property type="match status" value="1"/>
</dbReference>
<dbReference type="OrthoDB" id="10072614at2759"/>
<dbReference type="EMBL" id="AUWU02000008">
    <property type="protein sequence ID" value="KAH0570155.1"/>
    <property type="molecule type" value="Genomic_DNA"/>
</dbReference>
<name>V6LPY1_9EUKA</name>
<keyword evidence="9" id="KW-0233">DNA recombination</keyword>
<accession>V6LPY1</accession>
<dbReference type="InterPro" id="IPR038734">
    <property type="entry name" value="YhaN_AAA"/>
</dbReference>
<evidence type="ECO:0000256" key="8">
    <source>
        <dbReference type="ARBA" id="ARBA00023054"/>
    </source>
</evidence>
<dbReference type="PANTHER" id="PTHR19306">
    <property type="entry name" value="STRUCTURAL MAINTENANCE OF CHROMOSOMES 5,6 SMC5, SMC6"/>
    <property type="match status" value="1"/>
</dbReference>
<evidence type="ECO:0000256" key="5">
    <source>
        <dbReference type="ARBA" id="ARBA00022741"/>
    </source>
</evidence>
<evidence type="ECO:0000256" key="1">
    <source>
        <dbReference type="ARBA" id="ARBA00004123"/>
    </source>
</evidence>
<keyword evidence="7" id="KW-0067">ATP-binding</keyword>
<evidence type="ECO:0000256" key="9">
    <source>
        <dbReference type="ARBA" id="ARBA00023172"/>
    </source>
</evidence>
<keyword evidence="11" id="KW-0539">Nucleus</keyword>
<dbReference type="GO" id="GO:0000724">
    <property type="term" value="P:double-strand break repair via homologous recombination"/>
    <property type="evidence" value="ECO:0007669"/>
    <property type="project" value="TreeGrafter"/>
</dbReference>
<reference evidence="14 15" key="1">
    <citation type="journal article" date="2014" name="PLoS Genet.">
        <title>The Genome of Spironucleus salmonicida Highlights a Fish Pathogen Adapted to Fluctuating Environments.</title>
        <authorList>
            <person name="Xu F."/>
            <person name="Jerlstrom-Hultqvist J."/>
            <person name="Einarsson E."/>
            <person name="Astvaldsson A."/>
            <person name="Svard S.G."/>
            <person name="Andersson J.O."/>
        </authorList>
    </citation>
    <scope>NUCLEOTIDE SEQUENCE</scope>
    <source>
        <strain evidence="15">ATCC 50377</strain>
    </source>
</reference>
<dbReference type="EMBL" id="KI546154">
    <property type="protein sequence ID" value="EST42814.1"/>
    <property type="molecule type" value="Genomic_DNA"/>
</dbReference>
<feature type="domain" description="YhaN AAA" evidence="13">
    <location>
        <begin position="48"/>
        <end position="101"/>
    </location>
</feature>
<dbReference type="SUPFAM" id="SSF52540">
    <property type="entry name" value="P-loop containing nucleoside triphosphate hydrolases"/>
    <property type="match status" value="1"/>
</dbReference>
<evidence type="ECO:0000256" key="10">
    <source>
        <dbReference type="ARBA" id="ARBA00023204"/>
    </source>
</evidence>
<dbReference type="GO" id="GO:0005524">
    <property type="term" value="F:ATP binding"/>
    <property type="evidence" value="ECO:0007669"/>
    <property type="project" value="UniProtKB-KW"/>
</dbReference>
<keyword evidence="10" id="KW-0234">DNA repair</keyword>
<keyword evidence="5" id="KW-0547">Nucleotide-binding</keyword>
<dbReference type="Pfam" id="PF13514">
    <property type="entry name" value="AAA_27"/>
    <property type="match status" value="1"/>
</dbReference>
<comment type="similarity">
    <text evidence="3">Belongs to the SMC family. SMC6 subfamily.</text>
</comment>
<evidence type="ECO:0000313" key="16">
    <source>
        <dbReference type="Proteomes" id="UP000018208"/>
    </source>
</evidence>
<evidence type="ECO:0000256" key="12">
    <source>
        <dbReference type="SAM" id="Coils"/>
    </source>
</evidence>
<keyword evidence="4" id="KW-0158">Chromosome</keyword>
<organism evidence="14">
    <name type="scientific">Spironucleus salmonicida</name>
    <dbReference type="NCBI Taxonomy" id="348837"/>
    <lineage>
        <taxon>Eukaryota</taxon>
        <taxon>Metamonada</taxon>
        <taxon>Diplomonadida</taxon>
        <taxon>Hexamitidae</taxon>
        <taxon>Hexamitinae</taxon>
        <taxon>Spironucleus</taxon>
    </lineage>
</organism>
<sequence length="1176" mass="135902">MPSHLQNMGQAIPDEVVKYFSENQHETLQNIYKIPRSASLYINKGTLLRVHLENFLTHRDRIVDFQRPITLIHGQNGSGKSSILQAVHYLINGKPSKVRDGAITATDLKTQVLIKNTTDIGHSNSCKVTGWFWTGQQVIGVQRSHVSANQFKVNYYNNNDRFINITVYDAVSIFQNMNHFPDNTSTMISQSLMKKLAQLDSSQRYQTFQEATNLDIIETSVNQTCQNIKEMENQIIELEDSVTSIQEEAQKIQKIIQENEKFSKIVIEGAGLQLEILSGECEELNLKCVEKQINLTEYQKNNIIPAQIQIYEYEKQLTRCGLETEQIEKQIIQQKEQVDQEQNILDNIQQDLSAEKLKFSREQIEQVRLENDKKQQVQNLDSTIKNIEKVKQRLKIFVLAPFLHREPEIPEKLGIFNQESAKLKEEENDIKTQIHEQKVEHLKIKQQIQNLNNKFNEFNQQLEQKQQVLRSLQFQLENMKSNQNIQNQIVKTLSSLDQDVYNKTKDMDGVYGPISAYMYVNEKFNKIQKQIQNYLTKRDIGQIVISNPDQESQVHNMVKGLYSTVTVKKAYTGVQLPSEINGIKIIPLLSTLVFSNDYVKTALLMTKNIENVIIIQNMKDAIKVFEFNPRLSILPIDAQAILTFTHNSVNSRPLSTQLYFNSSAESTIFIQENRSEKQILQGIVAAQNDITEFQQQETKFNQLDMEIIQKTSSLNKVSDQISNLDRKLAAINEQLNQAEKHRLKYLTHYNDQLQNFNRLKRENDDRIIEKQQLEDQVINSNVKIENYRTLIPELDKNINSQLQLTSKASLNFQAMKKIFDQQNEKLKLEQTELTSLQNSLEAFDKVQLLLNLSNLQQKLSHATDVYNEFQKDIILDQQQYQKFSEEIEVKSLNLLNSSRVIKAKNTKITPLSAAFFSISNPQDQVEIDSFRNKIRVQSKVALEALHLLQSQMEQFDVNKADISKEVEKLNQLVFNYQLLNDELTLIQQQKGFLNNSVCFGQLRLFSLRSRIEREIVAIFSKQSRELGISLVLNFQFGKLMHLDTVSDGWRRDVEPEMCQQYDEFYVENELLDGRLEIKSDKRDVKTLSGGEQTFAALCFITSLCKIVQSSYLQIDEWDVFMDAGRREKSFKMLSSVLLGSSIQSVLVTPNDVELGNVDGEIREIIGVVRLDSVVRM</sequence>
<evidence type="ECO:0000256" key="3">
    <source>
        <dbReference type="ARBA" id="ARBA00006793"/>
    </source>
</evidence>
<proteinExistence type="inferred from homology"/>
<evidence type="ECO:0000256" key="7">
    <source>
        <dbReference type="ARBA" id="ARBA00022840"/>
    </source>
</evidence>
<dbReference type="VEuPathDB" id="GiardiaDB:SS50377_28130"/>
<reference evidence="15" key="2">
    <citation type="submission" date="2020-12" db="EMBL/GenBank/DDBJ databases">
        <title>New Spironucleus salmonicida genome in near-complete chromosomes.</title>
        <authorList>
            <person name="Xu F."/>
            <person name="Kurt Z."/>
            <person name="Jimenez-Gonzalez A."/>
            <person name="Astvaldsson A."/>
            <person name="Andersson J.O."/>
            <person name="Svard S.G."/>
        </authorList>
    </citation>
    <scope>NUCLEOTIDE SEQUENCE</scope>
    <source>
        <strain evidence="15">ATCC 50377</strain>
    </source>
</reference>
<feature type="coiled-coil region" evidence="12">
    <location>
        <begin position="214"/>
        <end position="255"/>
    </location>
</feature>
<feature type="coiled-coil region" evidence="12">
    <location>
        <begin position="434"/>
        <end position="482"/>
    </location>
</feature>
<evidence type="ECO:0000256" key="2">
    <source>
        <dbReference type="ARBA" id="ARBA00004286"/>
    </source>
</evidence>
<dbReference type="Proteomes" id="UP000018208">
    <property type="component" value="Unassembled WGS sequence"/>
</dbReference>
<dbReference type="InterPro" id="IPR027417">
    <property type="entry name" value="P-loop_NTPase"/>
</dbReference>
<gene>
    <name evidence="14" type="ORF">SS50377_17583</name>
    <name evidence="15" type="ORF">SS50377_28130</name>
</gene>
<comment type="subcellular location">
    <subcellularLocation>
        <location evidence="2">Chromosome</location>
    </subcellularLocation>
    <subcellularLocation>
        <location evidence="1">Nucleus</location>
    </subcellularLocation>
</comment>
<dbReference type="GO" id="GO:0003684">
    <property type="term" value="F:damaged DNA binding"/>
    <property type="evidence" value="ECO:0007669"/>
    <property type="project" value="TreeGrafter"/>
</dbReference>
<evidence type="ECO:0000313" key="14">
    <source>
        <dbReference type="EMBL" id="EST42814.1"/>
    </source>
</evidence>
<dbReference type="GO" id="GO:0030915">
    <property type="term" value="C:Smc5-Smc6 complex"/>
    <property type="evidence" value="ECO:0007669"/>
    <property type="project" value="TreeGrafter"/>
</dbReference>
<dbReference type="GO" id="GO:0005634">
    <property type="term" value="C:nucleus"/>
    <property type="evidence" value="ECO:0007669"/>
    <property type="project" value="UniProtKB-SubCell"/>
</dbReference>